<reference evidence="4 5" key="1">
    <citation type="journal article" date="2023" name="Commun. Biol.">
        <title>Genome analysis of Parmales, the sister group of diatoms, reveals the evolutionary specialization of diatoms from phago-mixotrophs to photoautotrophs.</title>
        <authorList>
            <person name="Ban H."/>
            <person name="Sato S."/>
            <person name="Yoshikawa S."/>
            <person name="Yamada K."/>
            <person name="Nakamura Y."/>
            <person name="Ichinomiya M."/>
            <person name="Sato N."/>
            <person name="Blanc-Mathieu R."/>
            <person name="Endo H."/>
            <person name="Kuwata A."/>
            <person name="Ogata H."/>
        </authorList>
    </citation>
    <scope>NUCLEOTIDE SEQUENCE [LARGE SCALE GENOMIC DNA]</scope>
</reference>
<evidence type="ECO:0000313" key="4">
    <source>
        <dbReference type="EMBL" id="GMI21791.1"/>
    </source>
</evidence>
<dbReference type="SUPFAM" id="SSF51045">
    <property type="entry name" value="WW domain"/>
    <property type="match status" value="1"/>
</dbReference>
<dbReference type="InterPro" id="IPR001202">
    <property type="entry name" value="WW_dom"/>
</dbReference>
<dbReference type="PANTHER" id="PTHR14881:SF4">
    <property type="entry name" value="LISH DOMAIN-CONTAINING PROTEIN ARMC9"/>
    <property type="match status" value="1"/>
</dbReference>
<name>A0ABQ6M8Y8_9STRA</name>
<protein>
    <recommendedName>
        <fullName evidence="3">WW domain-containing protein</fullName>
    </recommendedName>
</protein>
<keyword evidence="1" id="KW-0175">Coiled coil</keyword>
<dbReference type="PROSITE" id="PS50020">
    <property type="entry name" value="WW_DOMAIN_2"/>
    <property type="match status" value="1"/>
</dbReference>
<dbReference type="PANTHER" id="PTHR14881">
    <property type="entry name" value="LISH DOMAIN-CONTAINING PROTEIN ARMC9"/>
    <property type="match status" value="1"/>
</dbReference>
<comment type="caution">
    <text evidence="4">The sequence shown here is derived from an EMBL/GenBank/DDBJ whole genome shotgun (WGS) entry which is preliminary data.</text>
</comment>
<evidence type="ECO:0000256" key="1">
    <source>
        <dbReference type="SAM" id="Coils"/>
    </source>
</evidence>
<dbReference type="InterPro" id="IPR040369">
    <property type="entry name" value="ARMC9"/>
</dbReference>
<organism evidence="4 5">
    <name type="scientific">Tetraparma gracilis</name>
    <dbReference type="NCBI Taxonomy" id="2962635"/>
    <lineage>
        <taxon>Eukaryota</taxon>
        <taxon>Sar</taxon>
        <taxon>Stramenopiles</taxon>
        <taxon>Ochrophyta</taxon>
        <taxon>Bolidophyceae</taxon>
        <taxon>Parmales</taxon>
        <taxon>Triparmaceae</taxon>
        <taxon>Tetraparma</taxon>
    </lineage>
</organism>
<dbReference type="EMBL" id="BRYB01001262">
    <property type="protein sequence ID" value="GMI21791.1"/>
    <property type="molecule type" value="Genomic_DNA"/>
</dbReference>
<feature type="coiled-coil region" evidence="1">
    <location>
        <begin position="232"/>
        <end position="310"/>
    </location>
</feature>
<dbReference type="Gene3D" id="2.20.70.10">
    <property type="match status" value="1"/>
</dbReference>
<evidence type="ECO:0000256" key="2">
    <source>
        <dbReference type="SAM" id="MobiDB-lite"/>
    </source>
</evidence>
<dbReference type="Proteomes" id="UP001165060">
    <property type="component" value="Unassembled WGS sequence"/>
</dbReference>
<evidence type="ECO:0000313" key="5">
    <source>
        <dbReference type="Proteomes" id="UP001165060"/>
    </source>
</evidence>
<dbReference type="SMART" id="SM00456">
    <property type="entry name" value="WW"/>
    <property type="match status" value="1"/>
</dbReference>
<gene>
    <name evidence="4" type="ORF">TeGR_g14556</name>
</gene>
<dbReference type="InterPro" id="IPR056327">
    <property type="entry name" value="ARMC9_CTLH-like_dom"/>
</dbReference>
<keyword evidence="5" id="KW-1185">Reference proteome</keyword>
<dbReference type="InterPro" id="IPR036020">
    <property type="entry name" value="WW_dom_sf"/>
</dbReference>
<proteinExistence type="predicted"/>
<feature type="compositionally biased region" description="Acidic residues" evidence="2">
    <location>
        <begin position="112"/>
        <end position="130"/>
    </location>
</feature>
<dbReference type="Pfam" id="PF23138">
    <property type="entry name" value="CTLH_Armc9"/>
    <property type="match status" value="1"/>
</dbReference>
<sequence length="1007" mass="109054">MADEEAAAAIAAATASVDLVEEEAAVAANASLEFVEEVIDQASPRVVEVKGKASEVVEDVIDQASPRAVEALSNPGSPRGPDDLDIPEGDDLSVMSASGAATNDVGDLAGLDADEEKKEEEEMKEEEEPDAIQAVEERRKAAEAEAAAAQAAEDHAAEDSAATMLQSLKRRKDAIEAVEARRKELAKLNAEAEAAESTLDGATTEDQINAKVIDSELSTDEAATKLQSLKRSKDARAAADRKRKALAQAEAEAAASKAELEAVDPTNNNLNHVEHVSSLEAQLKRAQQQLAEANAKAAAADSRAAAAEASAASANSRFARADLDLTNLRAKHEELTQLETSEHRALEKAAVENELLTAARMEKSAHEKELKDVDEFLTAISSAMTDEQLSETVHNLVSEYLVFCDYRNTVDCMVAERKCARFKPNFGMAQEHTASARALQAKEGLLAAFDAGDEPGFFATWSASVPPHLVNSEKEGKTLKLKLHVHFACFELKKRIQYDSSSAFPNSPAEVTALSKLKTVLHAASDDSDLMGEPDLFPFFTLSSLSHPHTHPTFADAGSATAVFAPGGSWALRLKDELEAFCDNRLPLISPPHLVTLFQAFHKWETSLQAHIKTATKLSTEFKELSLELLGQNVKLVADMAKGGEITPAYLQNMKRFIISKKAQIGEMARKIEPAQDLVNQPPPLSFRALTSFLDEHRTETKLVGHVLHALTRRMTECSDAEVRHHAAHDACAGDVLAFFADPAAQPERSVVFDVLGVKSRMEQESRACFYAALLVATMAKYRTGRIYLCSQVGQPAVVGLLDCMEAAFKGETCLEAGTMSLIALQRLSVDKKGAMAILVEDGVARIAKVGAGLGMTPGDCFFLAKVMIDSDDKADEKALEADPEFSSPLKRKKKWAGEDEWEEIKGYVMRYAAAVCLNGEDATLDEDVSLEFQNTIEAEEKIHSAIEGVESGELPPGWEEGVDENSGLRYFYKKDGTDSSWVLPSRSDAILEAFYLSKHTKLAGVE</sequence>
<accession>A0ABQ6M8Y8</accession>
<feature type="region of interest" description="Disordered" evidence="2">
    <location>
        <begin position="65"/>
        <end position="164"/>
    </location>
</feature>
<dbReference type="PROSITE" id="PS01159">
    <property type="entry name" value="WW_DOMAIN_1"/>
    <property type="match status" value="1"/>
</dbReference>
<evidence type="ECO:0000259" key="3">
    <source>
        <dbReference type="PROSITE" id="PS50020"/>
    </source>
</evidence>
<feature type="domain" description="WW" evidence="3">
    <location>
        <begin position="953"/>
        <end position="987"/>
    </location>
</feature>